<evidence type="ECO:0000313" key="11">
    <source>
        <dbReference type="EMBL" id="PVY59942.1"/>
    </source>
</evidence>
<feature type="transmembrane region" description="Helical" evidence="8">
    <location>
        <begin position="31"/>
        <end position="51"/>
    </location>
</feature>
<keyword evidence="12" id="KW-1185">Reference proteome</keyword>
<feature type="domain" description="Threonine/Serine exporter ThrE" evidence="9">
    <location>
        <begin position="10"/>
        <end position="137"/>
    </location>
</feature>
<dbReference type="InterPro" id="IPR050539">
    <property type="entry name" value="ThrE_Dicarb/AminoAcid_Exp"/>
</dbReference>
<evidence type="ECO:0000256" key="3">
    <source>
        <dbReference type="ARBA" id="ARBA00022519"/>
    </source>
</evidence>
<evidence type="ECO:0000313" key="10">
    <source>
        <dbReference type="EMBL" id="ALP92653.1"/>
    </source>
</evidence>
<evidence type="ECO:0000313" key="12">
    <source>
        <dbReference type="Proteomes" id="UP000064844"/>
    </source>
</evidence>
<dbReference type="PANTHER" id="PTHR34390:SF1">
    <property type="entry name" value="SUCCINATE TRANSPORTER SUBUNIT YJJB-RELATED"/>
    <property type="match status" value="1"/>
</dbReference>
<sequence>MPFLDWFLPCFYAFAACLGFCVPFNIRGLGAVICSLGGGLAWLVYLIAGPLTGYHDLMQYFWAAVFLSAYSEGMARVRKCPVTGYMLVAFLPLVPGAGIYNMMEYALNGDTERFLSTGMHTLSIAGALAVGVLVVSSLMRMYTALRRRRRI</sequence>
<dbReference type="EMBL" id="QEKK01000001">
    <property type="protein sequence ID" value="PVY59942.1"/>
    <property type="molecule type" value="Genomic_DNA"/>
</dbReference>
<feature type="transmembrane region" description="Helical" evidence="8">
    <location>
        <begin position="122"/>
        <end position="142"/>
    </location>
</feature>
<evidence type="ECO:0000256" key="1">
    <source>
        <dbReference type="ARBA" id="ARBA00004651"/>
    </source>
</evidence>
<evidence type="ECO:0000259" key="9">
    <source>
        <dbReference type="Pfam" id="PF12821"/>
    </source>
</evidence>
<comment type="similarity">
    <text evidence="7">Belongs to the ThrE exporter (TC 2.A.79) family.</text>
</comment>
<dbReference type="EMBL" id="CP011307">
    <property type="protein sequence ID" value="ALP92653.1"/>
    <property type="molecule type" value="Genomic_DNA"/>
</dbReference>
<evidence type="ECO:0000313" key="13">
    <source>
        <dbReference type="Proteomes" id="UP000245778"/>
    </source>
</evidence>
<evidence type="ECO:0000256" key="7">
    <source>
        <dbReference type="ARBA" id="ARBA00034125"/>
    </source>
</evidence>
<evidence type="ECO:0000256" key="6">
    <source>
        <dbReference type="ARBA" id="ARBA00023136"/>
    </source>
</evidence>
<dbReference type="Proteomes" id="UP000245778">
    <property type="component" value="Unassembled WGS sequence"/>
</dbReference>
<dbReference type="STRING" id="1297617.IB211_00257c"/>
<dbReference type="RefSeq" id="WP_033118427.1">
    <property type="nucleotide sequence ID" value="NZ_CALICV010000101.1"/>
</dbReference>
<keyword evidence="3" id="KW-0997">Cell inner membrane</keyword>
<dbReference type="AlphaFoldDB" id="A0A0S2VZY2"/>
<feature type="transmembrane region" description="Helical" evidence="8">
    <location>
        <begin position="82"/>
        <end position="102"/>
    </location>
</feature>
<reference evidence="10 12" key="1">
    <citation type="journal article" date="2015" name="Nat. Commun.">
        <title>Production of butyrate from lysine and the Amadori product fructoselysine by a human gut commensal.</title>
        <authorList>
            <person name="Bui T.P."/>
            <person name="Ritari J."/>
            <person name="Boeren S."/>
            <person name="de Waard P."/>
            <person name="Plugge C.M."/>
            <person name="de Vos W.M."/>
        </authorList>
    </citation>
    <scope>NUCLEOTIDE SEQUENCE [LARGE SCALE GENOMIC DNA]</scope>
    <source>
        <strain evidence="10 12">AF211</strain>
    </source>
</reference>
<evidence type="ECO:0000256" key="2">
    <source>
        <dbReference type="ARBA" id="ARBA00022475"/>
    </source>
</evidence>
<evidence type="ECO:0000256" key="4">
    <source>
        <dbReference type="ARBA" id="ARBA00022692"/>
    </source>
</evidence>
<feature type="transmembrane region" description="Helical" evidence="8">
    <location>
        <begin position="6"/>
        <end position="24"/>
    </location>
</feature>
<keyword evidence="5 8" id="KW-1133">Transmembrane helix</keyword>
<keyword evidence="4 8" id="KW-0812">Transmembrane</keyword>
<dbReference type="Pfam" id="PF12821">
    <property type="entry name" value="ThrE_2"/>
    <property type="match status" value="1"/>
</dbReference>
<dbReference type="GO" id="GO:0005886">
    <property type="term" value="C:plasma membrane"/>
    <property type="evidence" value="ECO:0007669"/>
    <property type="project" value="UniProtKB-SubCell"/>
</dbReference>
<proteinExistence type="inferred from homology"/>
<name>A0A0S2VZY2_9FIRM</name>
<dbReference type="KEGG" id="ibu:IB211_00257c"/>
<dbReference type="Proteomes" id="UP000064844">
    <property type="component" value="Chromosome"/>
</dbReference>
<evidence type="ECO:0000256" key="5">
    <source>
        <dbReference type="ARBA" id="ARBA00022989"/>
    </source>
</evidence>
<organism evidence="10 12">
    <name type="scientific">Intestinimonas butyriciproducens</name>
    <dbReference type="NCBI Taxonomy" id="1297617"/>
    <lineage>
        <taxon>Bacteria</taxon>
        <taxon>Bacillati</taxon>
        <taxon>Bacillota</taxon>
        <taxon>Clostridia</taxon>
        <taxon>Eubacteriales</taxon>
        <taxon>Intestinimonas</taxon>
    </lineage>
</organism>
<keyword evidence="2" id="KW-1003">Cell membrane</keyword>
<feature type="transmembrane region" description="Helical" evidence="8">
    <location>
        <begin position="57"/>
        <end position="75"/>
    </location>
</feature>
<dbReference type="InterPro" id="IPR024528">
    <property type="entry name" value="ThrE_2"/>
</dbReference>
<keyword evidence="6 8" id="KW-0472">Membrane</keyword>
<dbReference type="eggNOG" id="COG3610">
    <property type="taxonomic scope" value="Bacteria"/>
</dbReference>
<reference evidence="12" key="2">
    <citation type="submission" date="2015-04" db="EMBL/GenBank/DDBJ databases">
        <title>A butyrogenic pathway from the amino acid lysine in a human gut commensal.</title>
        <authorList>
            <person name="de Vos W.M."/>
            <person name="Bui N.T.P."/>
            <person name="Plugge C.M."/>
            <person name="Ritari J."/>
        </authorList>
    </citation>
    <scope>NUCLEOTIDE SEQUENCE [LARGE SCALE GENOMIC DNA]</scope>
    <source>
        <strain evidence="12">AF211</strain>
    </source>
</reference>
<reference evidence="11 13" key="3">
    <citation type="submission" date="2018-04" db="EMBL/GenBank/DDBJ databases">
        <title>Genomic Encyclopedia of Type Strains, Phase IV (KMG-IV): sequencing the most valuable type-strain genomes for metagenomic binning, comparative biology and taxonomic classification.</title>
        <authorList>
            <person name="Goeker M."/>
        </authorList>
    </citation>
    <scope>NUCLEOTIDE SEQUENCE [LARGE SCALE GENOMIC DNA]</scope>
    <source>
        <strain evidence="11 13">DSM 26588</strain>
    </source>
</reference>
<gene>
    <name evidence="11" type="ORF">C7373_101457</name>
    <name evidence="10" type="ORF">IB211_00257c</name>
</gene>
<protein>
    <submittedName>
        <fullName evidence="10">Integral membrane protein</fullName>
    </submittedName>
</protein>
<dbReference type="GeneID" id="93227815"/>
<dbReference type="OrthoDB" id="9810047at2"/>
<comment type="subcellular location">
    <subcellularLocation>
        <location evidence="1">Cell membrane</location>
        <topology evidence="1">Multi-pass membrane protein</topology>
    </subcellularLocation>
</comment>
<dbReference type="GO" id="GO:0015744">
    <property type="term" value="P:succinate transport"/>
    <property type="evidence" value="ECO:0007669"/>
    <property type="project" value="TreeGrafter"/>
</dbReference>
<evidence type="ECO:0000256" key="8">
    <source>
        <dbReference type="SAM" id="Phobius"/>
    </source>
</evidence>
<dbReference type="PANTHER" id="PTHR34390">
    <property type="entry name" value="UPF0442 PROTEIN YJJB-RELATED"/>
    <property type="match status" value="1"/>
</dbReference>
<accession>A0A0S2VZY2</accession>